<organism evidence="1 2">
    <name type="scientific">Paenibacillus vortex V453</name>
    <dbReference type="NCBI Taxonomy" id="715225"/>
    <lineage>
        <taxon>Bacteria</taxon>
        <taxon>Bacillati</taxon>
        <taxon>Bacillota</taxon>
        <taxon>Bacilli</taxon>
        <taxon>Bacillales</taxon>
        <taxon>Paenibacillaceae</taxon>
        <taxon>Paenibacillus</taxon>
    </lineage>
</organism>
<dbReference type="KEGG" id="pvo:PVOR_03570"/>
<gene>
    <name evidence="1" type="ORF">PVOR_03570</name>
</gene>
<dbReference type="EMBL" id="ADHJ01000006">
    <property type="protein sequence ID" value="EFU43403.1"/>
    <property type="molecule type" value="Genomic_DNA"/>
</dbReference>
<dbReference type="AlphaFoldDB" id="A0A2R9T192"/>
<reference evidence="1 2" key="1">
    <citation type="journal article" date="2010" name="BMC Genomics">
        <title>Genome sequence of the pattern forming Paenibacillus vortex bacterium reveals potential for thriving in complex environments.</title>
        <authorList>
            <person name="Sirota-Madi A."/>
            <person name="Olender T."/>
            <person name="Helman Y."/>
            <person name="Ingham C."/>
            <person name="Brainis I."/>
            <person name="Roth D."/>
            <person name="Hagi E."/>
            <person name="Brodsky L."/>
            <person name="Leshkowitz D."/>
            <person name="Galatenko V."/>
            <person name="Nikolaev V."/>
            <person name="Mugasimangalam R.C."/>
            <person name="Bransburg-Zabary S."/>
            <person name="Gutnick D.L."/>
            <person name="Lancet D."/>
            <person name="Ben-Jacob E."/>
        </authorList>
    </citation>
    <scope>NUCLEOTIDE SEQUENCE [LARGE SCALE GENOMIC DNA]</scope>
    <source>
        <strain evidence="1 2">V453</strain>
    </source>
</reference>
<proteinExistence type="predicted"/>
<evidence type="ECO:0008006" key="3">
    <source>
        <dbReference type="Google" id="ProtNLM"/>
    </source>
</evidence>
<evidence type="ECO:0000313" key="2">
    <source>
        <dbReference type="Proteomes" id="UP000003094"/>
    </source>
</evidence>
<dbReference type="Proteomes" id="UP000003094">
    <property type="component" value="Unassembled WGS sequence"/>
</dbReference>
<protein>
    <recommendedName>
        <fullName evidence="3">Site-specific integrase</fullName>
    </recommendedName>
</protein>
<name>A0A2R9T192_9BACL</name>
<comment type="caution">
    <text evidence="1">The sequence shown here is derived from an EMBL/GenBank/DDBJ whole genome shotgun (WGS) entry which is preliminary data.</text>
</comment>
<accession>A0A2R9T192</accession>
<keyword evidence="2" id="KW-1185">Reference proteome</keyword>
<evidence type="ECO:0000313" key="1">
    <source>
        <dbReference type="EMBL" id="EFU43403.1"/>
    </source>
</evidence>
<sequence>MKGIRTTKNGKYQVTFDHGIVNGQRHKPTKVFDTLDEAEKVLTEFKYNKQRNLLVTSSKMSVVELLDYWMKRYVKYNCEETTRYG</sequence>